<evidence type="ECO:0000313" key="2">
    <source>
        <dbReference type="Proteomes" id="UP000053372"/>
    </source>
</evidence>
<keyword evidence="2" id="KW-1185">Reference proteome</keyword>
<dbReference type="EMBL" id="LMTZ01000161">
    <property type="protein sequence ID" value="KST62227.1"/>
    <property type="molecule type" value="Genomic_DNA"/>
</dbReference>
<dbReference type="AlphaFoldDB" id="A0A0V7ZCI9"/>
<accession>A0A0V7ZCI9</accession>
<proteinExistence type="predicted"/>
<gene>
    <name evidence="1" type="ORF">BC008_08635</name>
</gene>
<evidence type="ECO:0000313" key="1">
    <source>
        <dbReference type="EMBL" id="KST62227.1"/>
    </source>
</evidence>
<organism evidence="1 2">
    <name type="scientific">Mastigocoleus testarum BC008</name>
    <dbReference type="NCBI Taxonomy" id="371196"/>
    <lineage>
        <taxon>Bacteria</taxon>
        <taxon>Bacillati</taxon>
        <taxon>Cyanobacteriota</taxon>
        <taxon>Cyanophyceae</taxon>
        <taxon>Nostocales</taxon>
        <taxon>Hapalosiphonaceae</taxon>
        <taxon>Mastigocoleus</taxon>
    </lineage>
</organism>
<sequence>MNEQKNELKNLQRDLFLLLEAIADSLFKNKRKNSNNDKNYLPYDGEKIEEDINKILEVKGKISEDEKTIIYEDDKYKFIRESNGSGNKTYAINKTNGEKVFDRGHITKFASNDDAKYLKNIQTFFTEIFDNLDDCEELEYDGEDIEENINKILELKGVKNDDGTITYKIENYLIIKDDGNISIFNNDKEKTIFENSKITQHTSEEDLNYLKDFSKILEKLEKRQNIQSSIEKIVELKGVEDTRFNWKYFNTQSYSLVQKTDGIYVFNSSTEEIIFKNGEFTEKASNEDVEHVNSLGRYVQHLIDYPDSKYYGKEIEDSIEEFINKHGTNDDATISYETQNYHFLQNDGDKISITNKQSELVIFENSEFTQEASADDVNKMNIMCEHAQNIIDNSLSAEENLNHSSGEIDEDIEDILEEEYEKQSYSSSPVLRLTR</sequence>
<protein>
    <submittedName>
        <fullName evidence="1">Uncharacterized protein</fullName>
    </submittedName>
</protein>
<comment type="caution">
    <text evidence="1">The sequence shown here is derived from an EMBL/GenBank/DDBJ whole genome shotgun (WGS) entry which is preliminary data.</text>
</comment>
<dbReference type="Proteomes" id="UP000053372">
    <property type="component" value="Unassembled WGS sequence"/>
</dbReference>
<reference evidence="1 2" key="1">
    <citation type="journal article" date="2015" name="Genome Announc.">
        <title>Draft Genome of the Euendolithic (true boring) Cyanobacterium Mastigocoleus testarum strain BC008.</title>
        <authorList>
            <person name="Guida B.S."/>
            <person name="Garcia-Pichel F."/>
        </authorList>
    </citation>
    <scope>NUCLEOTIDE SEQUENCE [LARGE SCALE GENOMIC DNA]</scope>
    <source>
        <strain evidence="1 2">BC008</strain>
    </source>
</reference>
<name>A0A0V7ZCI9_9CYAN</name>
<dbReference type="RefSeq" id="WP_027843498.1">
    <property type="nucleotide sequence ID" value="NZ_LMTZ01000161.1"/>
</dbReference>